<accession>A0A0P1KWW8</accession>
<dbReference type="PANTHER" id="PTHR39214">
    <property type="entry name" value="MICROBODY (PEROXISOME) BIOGENESIS PROTEIN PEROXIN 8 (EUROFUNG)"/>
    <property type="match status" value="1"/>
</dbReference>
<keyword evidence="2" id="KW-1185">Reference proteome</keyword>
<dbReference type="EMBL" id="LN890553">
    <property type="protein sequence ID" value="CUS23839.1"/>
    <property type="molecule type" value="Genomic_DNA"/>
</dbReference>
<dbReference type="Proteomes" id="UP000236544">
    <property type="component" value="Unassembled WGS sequence"/>
</dbReference>
<reference evidence="2" key="1">
    <citation type="submission" date="2015-10" db="EMBL/GenBank/DDBJ databases">
        <authorList>
            <person name="Devillers H."/>
        </authorList>
    </citation>
    <scope>NUCLEOTIDE SEQUENCE [LARGE SCALE GENOMIC DNA]</scope>
</reference>
<evidence type="ECO:0000313" key="1">
    <source>
        <dbReference type="EMBL" id="CUS23839.1"/>
    </source>
</evidence>
<organism evidence="1 2">
    <name type="scientific">Lachancea quebecensis</name>
    <dbReference type="NCBI Taxonomy" id="1654605"/>
    <lineage>
        <taxon>Eukaryota</taxon>
        <taxon>Fungi</taxon>
        <taxon>Dikarya</taxon>
        <taxon>Ascomycota</taxon>
        <taxon>Saccharomycotina</taxon>
        <taxon>Saccharomycetes</taxon>
        <taxon>Saccharomycetales</taxon>
        <taxon>Saccharomycetaceae</taxon>
        <taxon>Lachancea</taxon>
    </lineage>
</organism>
<protein>
    <submittedName>
        <fullName evidence="1">LAQU0S12e01200g1_1</fullName>
    </submittedName>
</protein>
<dbReference type="InterPro" id="IPR055334">
    <property type="entry name" value="PEX8-like"/>
</dbReference>
<gene>
    <name evidence="1" type="ORF">LAQU0_S12e01200g</name>
</gene>
<dbReference type="OrthoDB" id="2357318at2759"/>
<evidence type="ECO:0000313" key="2">
    <source>
        <dbReference type="Proteomes" id="UP000236544"/>
    </source>
</evidence>
<dbReference type="AlphaFoldDB" id="A0A0P1KWW8"/>
<dbReference type="PANTHER" id="PTHR39214:SF1">
    <property type="entry name" value="MICROBODY (PEROXISOME) BIOGENESIS PROTEIN PEROXIN 8 (EUROFUNG)"/>
    <property type="match status" value="1"/>
</dbReference>
<name>A0A0P1KWW8_9SACH</name>
<proteinExistence type="predicted"/>
<sequence>MALLAGQSQVDQAVDYIINALSKPDSSGDIRVILNNLVYYVPRLRSKVKLDRLVRAMFRSRVWESALQGDLILLQESSEAIFSWKLEISEPVISVNEFYEVWDNTVTDCSMWSAAQISIIGGALKTRNKFKSLQTRYFLDERGLVAEIYARWKRQYFLPLWRQIFLQSAHKPKRLRQLAIVLSAIFSPSDSTYVPCDVLCEVLTGLSISYIQDHSRCEPGLPRNISGVANTLEATLQCASKKVASRSLKLICTATFELSLRELNNPKQVYSSQVYSDQLLTVVLLLRGCITRPEISDIWYLQAIMSLYYMNFILQDFGRVGFESYEFIYEVCATALKMKPESYTNCLEVMRGNLWPSVMNNAVNDSRALFLLTFIESTVADMTIDAKLLNSIIVPTLSHFVSSPNTAICESAHAAQLSLYSNHVSPEYLQKWKCENCLKYLDLSTNQFLAGFLSSTQVIQVYTSVVREAAFLQPYNDDLVREILHFTYLRILNAWKMGPEIVTTLIECLVVQIPHVSQKYIIDWLDNCLDLINNCGQEKEKLLDHLWLQLTSNEVADVAFGWWYENVVRASSKL</sequence>